<dbReference type="InterPro" id="IPR000629">
    <property type="entry name" value="RNA-helicase_DEAD-box_CS"/>
</dbReference>
<dbReference type="PROSITE" id="PS00039">
    <property type="entry name" value="DEAD_ATP_HELICASE"/>
    <property type="match status" value="1"/>
</dbReference>
<dbReference type="InterPro" id="IPR001650">
    <property type="entry name" value="Helicase_C-like"/>
</dbReference>
<feature type="compositionally biased region" description="Basic residues" evidence="8">
    <location>
        <begin position="594"/>
        <end position="605"/>
    </location>
</feature>
<dbReference type="OrthoDB" id="193716at2759"/>
<evidence type="ECO:0000259" key="9">
    <source>
        <dbReference type="PROSITE" id="PS51192"/>
    </source>
</evidence>
<reference evidence="12" key="1">
    <citation type="submission" date="2016-03" db="EMBL/GenBank/DDBJ databases">
        <authorList>
            <person name="Devillers H."/>
        </authorList>
    </citation>
    <scope>NUCLEOTIDE SEQUENCE [LARGE SCALE GENOMIC DNA]</scope>
</reference>
<accession>A0A1G4KJV3</accession>
<keyword evidence="2 6" id="KW-0378">Hydrolase</keyword>
<proteinExistence type="inferred from homology"/>
<comment type="catalytic activity">
    <reaction evidence="7">
        <text>ATP + H2O = ADP + phosphate + H(+)</text>
        <dbReference type="Rhea" id="RHEA:13065"/>
        <dbReference type="ChEBI" id="CHEBI:15377"/>
        <dbReference type="ChEBI" id="CHEBI:15378"/>
        <dbReference type="ChEBI" id="CHEBI:30616"/>
        <dbReference type="ChEBI" id="CHEBI:43474"/>
        <dbReference type="ChEBI" id="CHEBI:456216"/>
        <dbReference type="EC" id="3.6.4.13"/>
    </reaction>
</comment>
<evidence type="ECO:0000256" key="1">
    <source>
        <dbReference type="ARBA" id="ARBA00022741"/>
    </source>
</evidence>
<feature type="region of interest" description="Disordered" evidence="8">
    <location>
        <begin position="587"/>
        <end position="612"/>
    </location>
</feature>
<evidence type="ECO:0000256" key="4">
    <source>
        <dbReference type="ARBA" id="ARBA00022840"/>
    </source>
</evidence>
<dbReference type="GO" id="GO:0070013">
    <property type="term" value="C:intracellular organelle lumen"/>
    <property type="evidence" value="ECO:0007669"/>
    <property type="project" value="UniProtKB-ARBA"/>
</dbReference>
<feature type="region of interest" description="Disordered" evidence="8">
    <location>
        <begin position="42"/>
        <end position="62"/>
    </location>
</feature>
<feature type="domain" description="Helicase ATP-binding" evidence="9">
    <location>
        <begin position="124"/>
        <end position="311"/>
    </location>
</feature>
<protein>
    <recommendedName>
        <fullName evidence="7">ATP-dependent RNA helicase</fullName>
        <ecNumber evidence="7">3.6.4.13</ecNumber>
    </recommendedName>
</protein>
<dbReference type="SMART" id="SM00487">
    <property type="entry name" value="DEXDc"/>
    <property type="match status" value="1"/>
</dbReference>
<dbReference type="SMART" id="SM00490">
    <property type="entry name" value="HELICc"/>
    <property type="match status" value="1"/>
</dbReference>
<keyword evidence="12" id="KW-1185">Reference proteome</keyword>
<evidence type="ECO:0000256" key="8">
    <source>
        <dbReference type="SAM" id="MobiDB-lite"/>
    </source>
</evidence>
<dbReference type="GO" id="GO:0016787">
    <property type="term" value="F:hydrolase activity"/>
    <property type="evidence" value="ECO:0007669"/>
    <property type="project" value="UniProtKB-KW"/>
</dbReference>
<dbReference type="Pfam" id="PF00271">
    <property type="entry name" value="Helicase_C"/>
    <property type="match status" value="1"/>
</dbReference>
<keyword evidence="1 6" id="KW-0547">Nucleotide-binding</keyword>
<dbReference type="PROSITE" id="PS51194">
    <property type="entry name" value="HELICASE_CTER"/>
    <property type="match status" value="1"/>
</dbReference>
<feature type="compositionally biased region" description="Basic and acidic residues" evidence="8">
    <location>
        <begin position="46"/>
        <end position="62"/>
    </location>
</feature>
<dbReference type="GO" id="GO:0003723">
    <property type="term" value="F:RNA binding"/>
    <property type="evidence" value="ECO:0007669"/>
    <property type="project" value="UniProtKB-UniRule"/>
</dbReference>
<gene>
    <name evidence="11" type="ORF">LAMI_0H18800G</name>
</gene>
<dbReference type="GO" id="GO:0003724">
    <property type="term" value="F:RNA helicase activity"/>
    <property type="evidence" value="ECO:0007669"/>
    <property type="project" value="UniProtKB-EC"/>
</dbReference>
<dbReference type="PANTHER" id="PTHR24031">
    <property type="entry name" value="RNA HELICASE"/>
    <property type="match status" value="1"/>
</dbReference>
<keyword evidence="5 7" id="KW-0694">RNA-binding</keyword>
<evidence type="ECO:0000256" key="5">
    <source>
        <dbReference type="ARBA" id="ARBA00022884"/>
    </source>
</evidence>
<dbReference type="Proteomes" id="UP000191024">
    <property type="component" value="Chromosome H"/>
</dbReference>
<feature type="domain" description="Helicase C-terminal" evidence="10">
    <location>
        <begin position="340"/>
        <end position="506"/>
    </location>
</feature>
<keyword evidence="4 6" id="KW-0067">ATP-binding</keyword>
<dbReference type="EMBL" id="LT598468">
    <property type="protein sequence ID" value="SCV04752.1"/>
    <property type="molecule type" value="Genomic_DNA"/>
</dbReference>
<organism evidence="11 12">
    <name type="scientific">Lachancea mirantina</name>
    <dbReference type="NCBI Taxonomy" id="1230905"/>
    <lineage>
        <taxon>Eukaryota</taxon>
        <taxon>Fungi</taxon>
        <taxon>Dikarya</taxon>
        <taxon>Ascomycota</taxon>
        <taxon>Saccharomycotina</taxon>
        <taxon>Saccharomycetes</taxon>
        <taxon>Saccharomycetales</taxon>
        <taxon>Saccharomycetaceae</taxon>
        <taxon>Lachancea</taxon>
    </lineage>
</organism>
<dbReference type="PROSITE" id="PS51192">
    <property type="entry name" value="HELICASE_ATP_BIND_1"/>
    <property type="match status" value="1"/>
</dbReference>
<dbReference type="SUPFAM" id="SSF52540">
    <property type="entry name" value="P-loop containing nucleoside triphosphate hydrolases"/>
    <property type="match status" value="1"/>
</dbReference>
<evidence type="ECO:0000313" key="11">
    <source>
        <dbReference type="EMBL" id="SCV04752.1"/>
    </source>
</evidence>
<evidence type="ECO:0000259" key="10">
    <source>
        <dbReference type="PROSITE" id="PS51194"/>
    </source>
</evidence>
<dbReference type="AlphaFoldDB" id="A0A1G4KJV3"/>
<comment type="function">
    <text evidence="7">RNA helicase.</text>
</comment>
<dbReference type="GO" id="GO:0005524">
    <property type="term" value="F:ATP binding"/>
    <property type="evidence" value="ECO:0007669"/>
    <property type="project" value="UniProtKB-UniRule"/>
</dbReference>
<dbReference type="EC" id="3.6.4.13" evidence="7"/>
<evidence type="ECO:0000313" key="12">
    <source>
        <dbReference type="Proteomes" id="UP000191024"/>
    </source>
</evidence>
<dbReference type="Pfam" id="PF00270">
    <property type="entry name" value="DEAD"/>
    <property type="match status" value="1"/>
</dbReference>
<keyword evidence="3 6" id="KW-0347">Helicase</keyword>
<dbReference type="InterPro" id="IPR014001">
    <property type="entry name" value="Helicase_ATP-bd"/>
</dbReference>
<evidence type="ECO:0000256" key="6">
    <source>
        <dbReference type="RuleBase" id="RU000492"/>
    </source>
</evidence>
<evidence type="ECO:0000256" key="7">
    <source>
        <dbReference type="RuleBase" id="RU365068"/>
    </source>
</evidence>
<dbReference type="CDD" id="cd18787">
    <property type="entry name" value="SF2_C_DEAD"/>
    <property type="match status" value="1"/>
</dbReference>
<evidence type="ECO:0000256" key="2">
    <source>
        <dbReference type="ARBA" id="ARBA00022801"/>
    </source>
</evidence>
<evidence type="ECO:0000256" key="3">
    <source>
        <dbReference type="ARBA" id="ARBA00022806"/>
    </source>
</evidence>
<dbReference type="STRING" id="1230905.A0A1G4KJV3"/>
<dbReference type="Gene3D" id="3.40.50.300">
    <property type="entry name" value="P-loop containing nucleotide triphosphate hydrolases"/>
    <property type="match status" value="2"/>
</dbReference>
<comment type="domain">
    <text evidence="7">The Q motif is unique to and characteristic of the DEAD box family of RNA helicases and controls ATP binding and hydrolysis.</text>
</comment>
<name>A0A1G4KJV3_9SACH</name>
<dbReference type="InterPro" id="IPR027417">
    <property type="entry name" value="P-loop_NTPase"/>
</dbReference>
<dbReference type="InterPro" id="IPR011545">
    <property type="entry name" value="DEAD/DEAH_box_helicase_dom"/>
</dbReference>
<comment type="similarity">
    <text evidence="6">Belongs to the DEAD box helicase family.</text>
</comment>
<sequence length="643" mass="73990">MLINLSRHALGFTFRKELTQAISWVPSSSAFSRKYHIGGRGRSFAKRRDSRNAKYDDREARGRDDGSLLKQLRSVEVIRPPEEDFENVTLELLKEEKLIDNALHKAVSRMNFPSLTPVQQKTIKPVLQSENDVIARAKTGTGKTLAFLMPIIQHLINHRKESPYMVKCVIISPTRDLALQIESEYKKIQDKNYGLSKFKSMALIGGTNFDASMRKMFTLRPNIIVATPGRLNDVLSKFSHKFFRSVDFKVLDEADRLLEIGFEDEVKQISNTLNEINNEGPQHIRTLFFSATLGDNVQGLAEGVMNREKCLFLDTIDKNEPEAHEKVAQKLVICQTFAENVEAPINHVKQRLSQDDNYKAIIFVPTVSFTSFYCNLLKRLFPSFPIFEFHGKIDQKKRTRLVQEFKKLRRGLFVCTDVGARGLDFPGVEEVLQVGVPSELSNYVHRIGRTARAGKEGKATSFLFKEELPFVDLLSSARKIFIKDQSEYIEDPVLSEEVTEGMQSSEELSNSLQSLLSFYRANGSSYHFNNVRIARQIASSYGQLLKDSDLKIRCTEHDANLRFGIRGRLAHELFDLGTRRNYDDFYEKTPRNSRATHRSSRASRSHKFDERNFDKRDRRRSEDFKERFNKIGERTNFRVDKSL</sequence>